<accession>A0A7W6ANQ1</accession>
<dbReference type="AlphaFoldDB" id="A0A7W6ANQ1"/>
<proteinExistence type="inferred from homology"/>
<organism evidence="5 6">
    <name type="scientific">Methylobacterium brachythecii</name>
    <dbReference type="NCBI Taxonomy" id="1176177"/>
    <lineage>
        <taxon>Bacteria</taxon>
        <taxon>Pseudomonadati</taxon>
        <taxon>Pseudomonadota</taxon>
        <taxon>Alphaproteobacteria</taxon>
        <taxon>Hyphomicrobiales</taxon>
        <taxon>Methylobacteriaceae</taxon>
        <taxon>Methylobacterium</taxon>
    </lineage>
</organism>
<dbReference type="RefSeq" id="WP_183505543.1">
    <property type="nucleotide sequence ID" value="NZ_BSPG01000026.1"/>
</dbReference>
<evidence type="ECO:0000256" key="2">
    <source>
        <dbReference type="ARBA" id="ARBA00022801"/>
    </source>
</evidence>
<keyword evidence="7" id="KW-1185">Reference proteome</keyword>
<dbReference type="Proteomes" id="UP000517759">
    <property type="component" value="Unassembled WGS sequence"/>
</dbReference>
<dbReference type="Pfam" id="PF07859">
    <property type="entry name" value="Abhydrolase_3"/>
    <property type="match status" value="1"/>
</dbReference>
<dbReference type="InterPro" id="IPR013094">
    <property type="entry name" value="AB_hydrolase_3"/>
</dbReference>
<name>A0A7W6ANQ1_9HYPH</name>
<evidence type="ECO:0000313" key="4">
    <source>
        <dbReference type="EMBL" id="GLS45746.1"/>
    </source>
</evidence>
<evidence type="ECO:0000313" key="7">
    <source>
        <dbReference type="Proteomes" id="UP001156881"/>
    </source>
</evidence>
<dbReference type="PANTHER" id="PTHR48081">
    <property type="entry name" value="AB HYDROLASE SUPERFAMILY PROTEIN C4A8.06C"/>
    <property type="match status" value="1"/>
</dbReference>
<protein>
    <submittedName>
        <fullName evidence="5">Acetyl esterase/lipase</fullName>
    </submittedName>
</protein>
<evidence type="ECO:0000313" key="5">
    <source>
        <dbReference type="EMBL" id="MBB3903017.1"/>
    </source>
</evidence>
<dbReference type="PROSITE" id="PS01173">
    <property type="entry name" value="LIPASE_GDXG_HIS"/>
    <property type="match status" value="1"/>
</dbReference>
<comment type="caution">
    <text evidence="5">The sequence shown here is derived from an EMBL/GenBank/DDBJ whole genome shotgun (WGS) entry which is preliminary data.</text>
</comment>
<reference evidence="4" key="1">
    <citation type="journal article" date="2014" name="Int. J. Syst. Evol. Microbiol.">
        <title>Complete genome of a new Firmicutes species belonging to the dominant human colonic microbiota ('Ruminococcus bicirculans') reveals two chromosomes and a selective capacity to utilize plant glucans.</title>
        <authorList>
            <consortium name="NISC Comparative Sequencing Program"/>
            <person name="Wegmann U."/>
            <person name="Louis P."/>
            <person name="Goesmann A."/>
            <person name="Henrissat B."/>
            <person name="Duncan S.H."/>
            <person name="Flint H.J."/>
        </authorList>
    </citation>
    <scope>NUCLEOTIDE SEQUENCE</scope>
    <source>
        <strain evidence="4">NBRC 107710</strain>
    </source>
</reference>
<evidence type="ECO:0000259" key="3">
    <source>
        <dbReference type="Pfam" id="PF07859"/>
    </source>
</evidence>
<dbReference type="InterPro" id="IPR050300">
    <property type="entry name" value="GDXG_lipolytic_enzyme"/>
</dbReference>
<dbReference type="PANTHER" id="PTHR48081:SF30">
    <property type="entry name" value="ACETYL-HYDROLASE LIPR-RELATED"/>
    <property type="match status" value="1"/>
</dbReference>
<keyword evidence="2" id="KW-0378">Hydrolase</keyword>
<evidence type="ECO:0000256" key="1">
    <source>
        <dbReference type="ARBA" id="ARBA00010515"/>
    </source>
</evidence>
<dbReference type="EMBL" id="JACIDN010000004">
    <property type="protein sequence ID" value="MBB3903017.1"/>
    <property type="molecule type" value="Genomic_DNA"/>
</dbReference>
<reference evidence="5 6" key="3">
    <citation type="submission" date="2020-08" db="EMBL/GenBank/DDBJ databases">
        <title>Genomic Encyclopedia of Type Strains, Phase IV (KMG-IV): sequencing the most valuable type-strain genomes for metagenomic binning, comparative biology and taxonomic classification.</title>
        <authorList>
            <person name="Goeker M."/>
        </authorList>
    </citation>
    <scope>NUCLEOTIDE SEQUENCE [LARGE SCALE GENOMIC DNA]</scope>
    <source>
        <strain evidence="5 6">DSM 24105</strain>
    </source>
</reference>
<comment type="similarity">
    <text evidence="1">Belongs to the 'GDXG' lipolytic enzyme family.</text>
</comment>
<dbReference type="InterPro" id="IPR029058">
    <property type="entry name" value="AB_hydrolase_fold"/>
</dbReference>
<sequence length="305" mass="32866">MASLRAHLLDLVARFRVKARLGHSPDIARIRVVFDQNFMQPSPSAVFHPGELGGVPGEWVRPRKDTEARRPHLLYLHGGGFVGGSPLTHRTVTAAFARADFRVFVPDYRLAPEHPFPAALDDIVAAWTAFSHEGPAAVAGDSAGGNLALALIVEARLRGLPVPAAAALFSPASDLLGRGASFRSNLHRDAMFTPGVLARLIAAYLAGADPRDPRVSPIEAEFSGFPPLLVHAAERELLRDDAIALTERARAAGVPVELALWPVVPHAWQLADNYVPEARRSIETAARFLRREVRAAAALPEEATA</sequence>
<dbReference type="SUPFAM" id="SSF53474">
    <property type="entry name" value="alpha/beta-Hydrolases"/>
    <property type="match status" value="1"/>
</dbReference>
<dbReference type="InterPro" id="IPR002168">
    <property type="entry name" value="Lipase_GDXG_HIS_AS"/>
</dbReference>
<reference evidence="7" key="2">
    <citation type="journal article" date="2019" name="Int. J. Syst. Evol. Microbiol.">
        <title>The Global Catalogue of Microorganisms (GCM) 10K type strain sequencing project: providing services to taxonomists for standard genome sequencing and annotation.</title>
        <authorList>
            <consortium name="The Broad Institute Genomics Platform"/>
            <consortium name="The Broad Institute Genome Sequencing Center for Infectious Disease"/>
            <person name="Wu L."/>
            <person name="Ma J."/>
        </authorList>
    </citation>
    <scope>NUCLEOTIDE SEQUENCE [LARGE SCALE GENOMIC DNA]</scope>
    <source>
        <strain evidence="7">NBRC 107710</strain>
    </source>
</reference>
<gene>
    <name evidence="4" type="ORF">GCM10007884_37370</name>
    <name evidence="5" type="ORF">GGR33_002519</name>
</gene>
<evidence type="ECO:0000313" key="6">
    <source>
        <dbReference type="Proteomes" id="UP000517759"/>
    </source>
</evidence>
<dbReference type="GO" id="GO:0004806">
    <property type="term" value="F:triacylglycerol lipase activity"/>
    <property type="evidence" value="ECO:0007669"/>
    <property type="project" value="TreeGrafter"/>
</dbReference>
<dbReference type="Proteomes" id="UP001156881">
    <property type="component" value="Unassembled WGS sequence"/>
</dbReference>
<dbReference type="Gene3D" id="3.40.50.1820">
    <property type="entry name" value="alpha/beta hydrolase"/>
    <property type="match status" value="1"/>
</dbReference>
<reference evidence="4" key="4">
    <citation type="submission" date="2023-01" db="EMBL/GenBank/DDBJ databases">
        <title>Draft genome sequence of Methylobacterium brachythecii strain NBRC 107710.</title>
        <authorList>
            <person name="Sun Q."/>
            <person name="Mori K."/>
        </authorList>
    </citation>
    <scope>NUCLEOTIDE SEQUENCE</scope>
    <source>
        <strain evidence="4">NBRC 107710</strain>
    </source>
</reference>
<dbReference type="EMBL" id="BSPG01000026">
    <property type="protein sequence ID" value="GLS45746.1"/>
    <property type="molecule type" value="Genomic_DNA"/>
</dbReference>
<feature type="domain" description="Alpha/beta hydrolase fold-3" evidence="3">
    <location>
        <begin position="73"/>
        <end position="269"/>
    </location>
</feature>